<name>A0ABS6LE66_9GAMM</name>
<gene>
    <name evidence="1" type="ORF">J1784_07325</name>
</gene>
<dbReference type="Gene3D" id="3.30.450.20">
    <property type="entry name" value="PAS domain"/>
    <property type="match status" value="1"/>
</dbReference>
<organism evidence="1 2">
    <name type="scientific">Rahnella ecdela</name>
    <dbReference type="NCBI Taxonomy" id="2816250"/>
    <lineage>
        <taxon>Bacteria</taxon>
        <taxon>Pseudomonadati</taxon>
        <taxon>Pseudomonadota</taxon>
        <taxon>Gammaproteobacteria</taxon>
        <taxon>Enterobacterales</taxon>
        <taxon>Yersiniaceae</taxon>
        <taxon>Rahnella</taxon>
    </lineage>
</organism>
<dbReference type="RefSeq" id="WP_120508661.1">
    <property type="nucleotide sequence ID" value="NZ_JAFMOY010000117.1"/>
</dbReference>
<dbReference type="EMBL" id="JAFMOY010000117">
    <property type="protein sequence ID" value="MBU9844819.1"/>
    <property type="molecule type" value="Genomic_DNA"/>
</dbReference>
<evidence type="ECO:0008006" key="3">
    <source>
        <dbReference type="Google" id="ProtNLM"/>
    </source>
</evidence>
<evidence type="ECO:0000313" key="1">
    <source>
        <dbReference type="EMBL" id="MBU9844819.1"/>
    </source>
</evidence>
<protein>
    <recommendedName>
        <fullName evidence="3">Conjugal transfer transcriptional regulator TraJ</fullName>
    </recommendedName>
</protein>
<keyword evidence="2" id="KW-1185">Reference proteome</keyword>
<dbReference type="Proteomes" id="UP000739284">
    <property type="component" value="Unassembled WGS sequence"/>
</dbReference>
<comment type="caution">
    <text evidence="1">The sequence shown here is derived from an EMBL/GenBank/DDBJ whole genome shotgun (WGS) entry which is preliminary data.</text>
</comment>
<reference evidence="1 2" key="1">
    <citation type="submission" date="2021-03" db="EMBL/GenBank/DDBJ databases">
        <title>Five novel Rahnella species.</title>
        <authorList>
            <person name="Brady C."/>
            <person name="Asselin J."/>
            <person name="Beer S."/>
            <person name="Bruberg M.B."/>
            <person name="Crampton B."/>
            <person name="Venter S."/>
            <person name="Arnold D."/>
            <person name="Denman S."/>
        </authorList>
    </citation>
    <scope>NUCLEOTIDE SEQUENCE [LARGE SCALE GENOMIC DNA]</scope>
    <source>
        <strain evidence="1 2">FRB 231</strain>
    </source>
</reference>
<accession>A0ABS6LE66</accession>
<evidence type="ECO:0000313" key="2">
    <source>
        <dbReference type="Proteomes" id="UP000739284"/>
    </source>
</evidence>
<sequence length="232" mass="26940">MCAYARERDHSLSFHQTDSLNCLKEAINYLSYPVCIHNNNGMFVLHNEYFENELLKNHNTPAEWFSHLPQEISYALSRAELETLSHIEMMTLLDSVNIVGENWSVHFQILSVHRELLCMWHFNKIKHRQNAICLGRFSYKRMESLVMDFRERCGLNHWNVHNLHVSGLSHESISKILSISPGTSRNIISDIHASFNTNLRDELIISTFASGQNITISKNVAQLIKKHVRKLL</sequence>
<proteinExistence type="predicted"/>